<accession>A0AAD8RX92</accession>
<evidence type="ECO:0000313" key="2">
    <source>
        <dbReference type="Proteomes" id="UP001231189"/>
    </source>
</evidence>
<name>A0AAD8RX92_LOLMU</name>
<dbReference type="PANTHER" id="PTHR27006:SF593">
    <property type="entry name" value="PROTEIN KINASE DOMAIN-CONTAINING PROTEIN"/>
    <property type="match status" value="1"/>
</dbReference>
<dbReference type="PANTHER" id="PTHR27006">
    <property type="entry name" value="PROMASTIGOTE SURFACE ANTIGEN PROTEIN PSA"/>
    <property type="match status" value="1"/>
</dbReference>
<sequence length="130" mass="15008">MYQNVLKKNYSMYNQHRKVVRLNKMLAWNMWKEEKTNKLPDLCILDTCSPEEVLLCVHVGLLCVQENPDDRPPMQSVVFVLQNGSTTLPAPKRPAYFAAYFARRSAETEQIRNDIQTSANSFTLTEIVGR</sequence>
<proteinExistence type="predicted"/>
<dbReference type="Gene3D" id="1.10.510.10">
    <property type="entry name" value="Transferase(Phosphotransferase) domain 1"/>
    <property type="match status" value="1"/>
</dbReference>
<protein>
    <recommendedName>
        <fullName evidence="3">S-locus receptor kinase C-terminal domain-containing protein</fullName>
    </recommendedName>
</protein>
<reference evidence="1" key="1">
    <citation type="submission" date="2023-07" db="EMBL/GenBank/DDBJ databases">
        <title>A chromosome-level genome assembly of Lolium multiflorum.</title>
        <authorList>
            <person name="Chen Y."/>
            <person name="Copetti D."/>
            <person name="Kolliker R."/>
            <person name="Studer B."/>
        </authorList>
    </citation>
    <scope>NUCLEOTIDE SEQUENCE</scope>
    <source>
        <strain evidence="1">02402/16</strain>
        <tissue evidence="1">Leaf</tissue>
    </source>
</reference>
<keyword evidence="2" id="KW-1185">Reference proteome</keyword>
<dbReference type="SUPFAM" id="SSF56112">
    <property type="entry name" value="Protein kinase-like (PK-like)"/>
    <property type="match status" value="1"/>
</dbReference>
<evidence type="ECO:0000313" key="1">
    <source>
        <dbReference type="EMBL" id="KAK1632829.1"/>
    </source>
</evidence>
<evidence type="ECO:0008006" key="3">
    <source>
        <dbReference type="Google" id="ProtNLM"/>
    </source>
</evidence>
<comment type="caution">
    <text evidence="1">The sequence shown here is derived from an EMBL/GenBank/DDBJ whole genome shotgun (WGS) entry which is preliminary data.</text>
</comment>
<dbReference type="Proteomes" id="UP001231189">
    <property type="component" value="Unassembled WGS sequence"/>
</dbReference>
<dbReference type="AlphaFoldDB" id="A0AAD8RX92"/>
<gene>
    <name evidence="1" type="ORF">QYE76_007144</name>
</gene>
<dbReference type="InterPro" id="IPR011009">
    <property type="entry name" value="Kinase-like_dom_sf"/>
</dbReference>
<organism evidence="1 2">
    <name type="scientific">Lolium multiflorum</name>
    <name type="common">Italian ryegrass</name>
    <name type="synonym">Lolium perenne subsp. multiflorum</name>
    <dbReference type="NCBI Taxonomy" id="4521"/>
    <lineage>
        <taxon>Eukaryota</taxon>
        <taxon>Viridiplantae</taxon>
        <taxon>Streptophyta</taxon>
        <taxon>Embryophyta</taxon>
        <taxon>Tracheophyta</taxon>
        <taxon>Spermatophyta</taxon>
        <taxon>Magnoliopsida</taxon>
        <taxon>Liliopsida</taxon>
        <taxon>Poales</taxon>
        <taxon>Poaceae</taxon>
        <taxon>BOP clade</taxon>
        <taxon>Pooideae</taxon>
        <taxon>Poodae</taxon>
        <taxon>Poeae</taxon>
        <taxon>Poeae Chloroplast Group 2 (Poeae type)</taxon>
        <taxon>Loliodinae</taxon>
        <taxon>Loliinae</taxon>
        <taxon>Lolium</taxon>
    </lineage>
</organism>
<dbReference type="EMBL" id="JAUUTY010000005">
    <property type="protein sequence ID" value="KAK1632829.1"/>
    <property type="molecule type" value="Genomic_DNA"/>
</dbReference>